<name>A0A165SHL8_9APHY</name>
<feature type="transmembrane region" description="Helical" evidence="2">
    <location>
        <begin position="207"/>
        <end position="234"/>
    </location>
</feature>
<proteinExistence type="predicted"/>
<dbReference type="InterPro" id="IPR045339">
    <property type="entry name" value="DUF6534"/>
</dbReference>
<organism evidence="4 5">
    <name type="scientific">Daedalea quercina L-15889</name>
    <dbReference type="NCBI Taxonomy" id="1314783"/>
    <lineage>
        <taxon>Eukaryota</taxon>
        <taxon>Fungi</taxon>
        <taxon>Dikarya</taxon>
        <taxon>Basidiomycota</taxon>
        <taxon>Agaricomycotina</taxon>
        <taxon>Agaricomycetes</taxon>
        <taxon>Polyporales</taxon>
        <taxon>Fomitopsis</taxon>
    </lineage>
</organism>
<keyword evidence="5" id="KW-1185">Reference proteome</keyword>
<feature type="transmembrane region" description="Helical" evidence="2">
    <location>
        <begin position="127"/>
        <end position="156"/>
    </location>
</feature>
<evidence type="ECO:0000259" key="3">
    <source>
        <dbReference type="Pfam" id="PF20152"/>
    </source>
</evidence>
<evidence type="ECO:0000313" key="5">
    <source>
        <dbReference type="Proteomes" id="UP000076727"/>
    </source>
</evidence>
<keyword evidence="2" id="KW-1133">Transmembrane helix</keyword>
<feature type="transmembrane region" description="Helical" evidence="2">
    <location>
        <begin position="95"/>
        <end position="115"/>
    </location>
</feature>
<protein>
    <recommendedName>
        <fullName evidence="3">DUF6534 domain-containing protein</fullName>
    </recommendedName>
</protein>
<feature type="compositionally biased region" description="Low complexity" evidence="1">
    <location>
        <begin position="293"/>
        <end position="302"/>
    </location>
</feature>
<feature type="transmembrane region" description="Helical" evidence="2">
    <location>
        <begin position="240"/>
        <end position="261"/>
    </location>
</feature>
<feature type="transmembrane region" description="Helical" evidence="2">
    <location>
        <begin position="176"/>
        <end position="195"/>
    </location>
</feature>
<reference evidence="4 5" key="1">
    <citation type="journal article" date="2016" name="Mol. Biol. Evol.">
        <title>Comparative Genomics of Early-Diverging Mushroom-Forming Fungi Provides Insights into the Origins of Lignocellulose Decay Capabilities.</title>
        <authorList>
            <person name="Nagy L.G."/>
            <person name="Riley R."/>
            <person name="Tritt A."/>
            <person name="Adam C."/>
            <person name="Daum C."/>
            <person name="Floudas D."/>
            <person name="Sun H."/>
            <person name="Yadav J.S."/>
            <person name="Pangilinan J."/>
            <person name="Larsson K.H."/>
            <person name="Matsuura K."/>
            <person name="Barry K."/>
            <person name="Labutti K."/>
            <person name="Kuo R."/>
            <person name="Ohm R.A."/>
            <person name="Bhattacharya S.S."/>
            <person name="Shirouzu T."/>
            <person name="Yoshinaga Y."/>
            <person name="Martin F.M."/>
            <person name="Grigoriev I.V."/>
            <person name="Hibbett D.S."/>
        </authorList>
    </citation>
    <scope>NUCLEOTIDE SEQUENCE [LARGE SCALE GENOMIC DNA]</scope>
    <source>
        <strain evidence="4 5">L-15889</strain>
    </source>
</reference>
<dbReference type="PANTHER" id="PTHR40465:SF1">
    <property type="entry name" value="DUF6534 DOMAIN-CONTAINING PROTEIN"/>
    <property type="match status" value="1"/>
</dbReference>
<sequence>MSITEPWFALESPYEGIELFIIGTYGQTASWGIASALALAYLRRPKNDPWLVPSVVSFVWLLCTVCTTMNIYSAYYFTVINRHGFLTSLKSPWTLNLLTTMVSSTSTAVRLLYLSRIWRFQRKKGEWSVLLLVDILLVAVVSLLGITGAISISIFLFHPKFAGKVSLLRDTLETTVIAGICADILLVVTLCVSLYRARSGLPRTDSAITLFILYITYNGLLPTCFGIATLVALLTRPGTLLYVPFYIQIGNLFLISLVSSLNHRKTVRSQIQRELDLNYDAFNAVPDTPISTTLDHTHSSSSQASANGEMPQDAHRRISLDSATASTRFDGGFDNCSMYSARTCRQEYHKNIGTISCPLSKGDVLMRHSPYRQSTTPDSVILDSMIDIRPIDSRTSNE</sequence>
<dbReference type="EMBL" id="KV429043">
    <property type="protein sequence ID" value="KZT72004.1"/>
    <property type="molecule type" value="Genomic_DNA"/>
</dbReference>
<gene>
    <name evidence="4" type="ORF">DAEQUDRAFT_809602</name>
</gene>
<keyword evidence="2" id="KW-0812">Transmembrane</keyword>
<feature type="transmembrane region" description="Helical" evidence="2">
    <location>
        <begin position="20"/>
        <end position="42"/>
    </location>
</feature>
<dbReference type="Proteomes" id="UP000076727">
    <property type="component" value="Unassembled WGS sequence"/>
</dbReference>
<evidence type="ECO:0000256" key="1">
    <source>
        <dbReference type="SAM" id="MobiDB-lite"/>
    </source>
</evidence>
<feature type="region of interest" description="Disordered" evidence="1">
    <location>
        <begin position="293"/>
        <end position="314"/>
    </location>
</feature>
<evidence type="ECO:0000313" key="4">
    <source>
        <dbReference type="EMBL" id="KZT72004.1"/>
    </source>
</evidence>
<keyword evidence="2" id="KW-0472">Membrane</keyword>
<dbReference type="AlphaFoldDB" id="A0A165SHL8"/>
<dbReference type="Pfam" id="PF20152">
    <property type="entry name" value="DUF6534"/>
    <property type="match status" value="1"/>
</dbReference>
<feature type="domain" description="DUF6534" evidence="3">
    <location>
        <begin position="180"/>
        <end position="265"/>
    </location>
</feature>
<accession>A0A165SHL8</accession>
<dbReference type="STRING" id="1314783.A0A165SHL8"/>
<dbReference type="PANTHER" id="PTHR40465">
    <property type="entry name" value="CHROMOSOME 1, WHOLE GENOME SHOTGUN SEQUENCE"/>
    <property type="match status" value="1"/>
</dbReference>
<dbReference type="OrthoDB" id="2801343at2759"/>
<feature type="transmembrane region" description="Helical" evidence="2">
    <location>
        <begin position="54"/>
        <end position="75"/>
    </location>
</feature>
<evidence type="ECO:0000256" key="2">
    <source>
        <dbReference type="SAM" id="Phobius"/>
    </source>
</evidence>